<keyword evidence="1" id="KW-0614">Plasmid</keyword>
<organism evidence="1 2">
    <name type="scientific">Clostridium haemolyticum NCTC 9693</name>
    <dbReference type="NCBI Taxonomy" id="1443114"/>
    <lineage>
        <taxon>Bacteria</taxon>
        <taxon>Bacillati</taxon>
        <taxon>Bacillota</taxon>
        <taxon>Clostridia</taxon>
        <taxon>Eubacteriales</taxon>
        <taxon>Clostridiaceae</taxon>
        <taxon>Clostridium</taxon>
    </lineage>
</organism>
<name>A0ABR4TC18_CLOHA</name>
<dbReference type="Proteomes" id="UP000027937">
    <property type="component" value="Plasmid p1Ch9693"/>
</dbReference>
<geneLocation type="plasmid" evidence="1 2">
    <name>p1Ch9693</name>
</geneLocation>
<keyword evidence="2" id="KW-1185">Reference proteome</keyword>
<comment type="caution">
    <text evidence="1">The sequence shown here is derived from an EMBL/GenBank/DDBJ whole genome shotgun (WGS) entry which is preliminary data.</text>
</comment>
<protein>
    <submittedName>
        <fullName evidence="1">Uncharacterized protein</fullName>
    </submittedName>
</protein>
<sequence length="191" mass="22822">MKKKIEVINNYNHVCTFTYSINRDRKILKLDIEDGSLHLIKAIRYMLSQTNIIDIGNQYKRTCPYKMYRKWMFGGDNSKLGEGEHHFILSYLDIKEKEFKENVVLVTYDSGMYLKGSYEIFIPDFLELCCYKHKLEKDENEKYINTKNIILNDRYTEVKELPTTEELKEKGYTIPQQYYPLQQIAKESQLL</sequence>
<evidence type="ECO:0000313" key="2">
    <source>
        <dbReference type="Proteomes" id="UP000027937"/>
    </source>
</evidence>
<proteinExistence type="predicted"/>
<gene>
    <name evidence="1" type="ORF">Z960_p0116</name>
</gene>
<dbReference type="RefSeq" id="WP_039230669.1">
    <property type="nucleotide sequence ID" value="NZ_CM003349.1"/>
</dbReference>
<evidence type="ECO:0000313" key="1">
    <source>
        <dbReference type="EMBL" id="KEI14110.1"/>
    </source>
</evidence>
<accession>A0ABR4TC18</accession>
<reference evidence="2" key="1">
    <citation type="journal article" date="2014" name="PLoS ONE">
        <title>Plasmidome interchange between Clostridium botulinum, Clostridium novyi and Clostridium haemolyticum converts strains of independent lineages into distinctly different pathogens.</title>
        <authorList>
            <person name="Skarin H."/>
            <person name="Segerman B."/>
        </authorList>
    </citation>
    <scope>NUCLEOTIDE SEQUENCE [LARGE SCALE GENOMIC DNA]</scope>
    <source>
        <strain evidence="2">NCTC 9693</strain>
    </source>
</reference>
<dbReference type="EMBL" id="JENX01000125">
    <property type="protein sequence ID" value="KEI14110.1"/>
    <property type="molecule type" value="Genomic_DNA"/>
</dbReference>